<feature type="transmembrane region" description="Helical" evidence="1">
    <location>
        <begin position="379"/>
        <end position="400"/>
    </location>
</feature>
<evidence type="ECO:0000313" key="2">
    <source>
        <dbReference type="EMBL" id="ESS72117.1"/>
    </source>
</evidence>
<evidence type="ECO:0000313" key="3">
    <source>
        <dbReference type="Proteomes" id="UP000017842"/>
    </source>
</evidence>
<dbReference type="PATRIC" id="fig|1116472.3.peg.2086"/>
<feature type="transmembrane region" description="Helical" evidence="1">
    <location>
        <begin position="235"/>
        <end position="253"/>
    </location>
</feature>
<dbReference type="Proteomes" id="UP000017842">
    <property type="component" value="Unassembled WGS sequence"/>
</dbReference>
<keyword evidence="1" id="KW-0472">Membrane</keyword>
<dbReference type="eggNOG" id="COG3182">
    <property type="taxonomic scope" value="Bacteria"/>
</dbReference>
<comment type="caution">
    <text evidence="2">The sequence shown here is derived from an EMBL/GenBank/DDBJ whole genome shotgun (WGS) entry which is preliminary data.</text>
</comment>
<keyword evidence="3" id="KW-1185">Reference proteome</keyword>
<protein>
    <submittedName>
        <fullName evidence="2">Putative iron-regulated membrane protein</fullName>
    </submittedName>
</protein>
<sequence>MKLFDHNLPQGETVNRQDTKRTRLLKLKSRRKLWLDVHLWLGLVLGLFLSIFGITGSILVFHLEINELLNPKLLTVKVPEINPVYKPLAEIFQAGHKAMPGNAANTFASYPRNNEAAFKMSYSLPLTGNKDGVTESWEVYVDPYTAKVIDKRLMGSSDSPFPLTFIGFIFELHYALFLGEDPGYLVVGIMGALLIISTLTGLVVWWPLTGKWRQAMTIKFKASAERLNFDLHKTFGFYSAIVLIPVLFSGVYMDVPQHVVPVLELFSPVTYRYWFKSDPTSGKPSITMAEAVSIAEKRYPTGRADWIYGATEPTGTYSVCKDGVEEPGSLIHRRCVAIDRYSGAILDVDDPAMGTAGEVFAHWQWPLHSGQAFGWTGRILVFLSGLACPVLFVTGVIRWLQKRRSKRHKAPQGIHQAKAVG</sequence>
<dbReference type="PANTHER" id="PTHR34219">
    <property type="entry name" value="IRON-REGULATED INNER MEMBRANE PROTEIN-RELATED"/>
    <property type="match status" value="1"/>
</dbReference>
<dbReference type="AlphaFoldDB" id="V5C0Y5"/>
<accession>V5C0Y5</accession>
<gene>
    <name evidence="2" type="ORF">MGMO_70c00120</name>
</gene>
<proteinExistence type="predicted"/>
<dbReference type="EMBL" id="AYLO01000067">
    <property type="protein sequence ID" value="ESS72117.1"/>
    <property type="molecule type" value="Genomic_DNA"/>
</dbReference>
<dbReference type="OrthoDB" id="5294804at2"/>
<dbReference type="InterPro" id="IPR005625">
    <property type="entry name" value="PepSY-ass_TM"/>
</dbReference>
<keyword evidence="1" id="KW-1133">Transmembrane helix</keyword>
<feature type="transmembrane region" description="Helical" evidence="1">
    <location>
        <begin position="39"/>
        <end position="63"/>
    </location>
</feature>
<reference evidence="2 3" key="1">
    <citation type="journal article" date="2013" name="Genome Announc.">
        <title>Draft Genome Sequence of the Methanotrophic Gammaproteobacterium Methyloglobulus morosus DSM 22980 Strain KoM1.</title>
        <authorList>
            <person name="Poehlein A."/>
            <person name="Deutzmann J.S."/>
            <person name="Daniel R."/>
            <person name="Simeonova D.D."/>
        </authorList>
    </citation>
    <scope>NUCLEOTIDE SEQUENCE [LARGE SCALE GENOMIC DNA]</scope>
    <source>
        <strain evidence="2 3">KoM1</strain>
    </source>
</reference>
<dbReference type="RefSeq" id="WP_023494841.1">
    <property type="nucleotide sequence ID" value="NZ_AYLO01000067.1"/>
</dbReference>
<dbReference type="STRING" id="1116472.MGMO_70c00120"/>
<keyword evidence="1" id="KW-0812">Transmembrane</keyword>
<name>V5C0Y5_9GAMM</name>
<dbReference type="Pfam" id="PF03929">
    <property type="entry name" value="PepSY_TM"/>
    <property type="match status" value="1"/>
</dbReference>
<feature type="transmembrane region" description="Helical" evidence="1">
    <location>
        <begin position="184"/>
        <end position="206"/>
    </location>
</feature>
<organism evidence="2 3">
    <name type="scientific">Methyloglobulus morosus KoM1</name>
    <dbReference type="NCBI Taxonomy" id="1116472"/>
    <lineage>
        <taxon>Bacteria</taxon>
        <taxon>Pseudomonadati</taxon>
        <taxon>Pseudomonadota</taxon>
        <taxon>Gammaproteobacteria</taxon>
        <taxon>Methylococcales</taxon>
        <taxon>Methylococcaceae</taxon>
        <taxon>Methyloglobulus</taxon>
    </lineage>
</organism>
<evidence type="ECO:0000256" key="1">
    <source>
        <dbReference type="SAM" id="Phobius"/>
    </source>
</evidence>